<feature type="transmembrane region" description="Helical" evidence="1">
    <location>
        <begin position="21"/>
        <end position="40"/>
    </location>
</feature>
<name>A0A173R7S2_9FIRM</name>
<proteinExistence type="predicted"/>
<evidence type="ECO:0000313" key="4">
    <source>
        <dbReference type="Proteomes" id="UP000095673"/>
    </source>
</evidence>
<dbReference type="RefSeq" id="WP_022292569.1">
    <property type="nucleotide sequence ID" value="NZ_CP143947.1"/>
</dbReference>
<evidence type="ECO:0000256" key="1">
    <source>
        <dbReference type="SAM" id="Phobius"/>
    </source>
</evidence>
<keyword evidence="1" id="KW-0472">Membrane</keyword>
<sequence length="177" mass="19685">MKNLSFKQRIVNLWDYYRYHALIVIFCIVFFCYFLSPLLATKKHDLLSIAIIDSTQTAKEDCSALSDDLTSLLGGNTKYDAVHIDTSGTTYDTSSSSTIKLSILLSSVGENDIVICGKELYEKYNSKGAFSNACDISNCSQWVSYGYTDYSGVYACIPVSCKHPKQAAKVIDYLNAK</sequence>
<organism evidence="2 4">
    <name type="scientific">Agathobacter rectalis</name>
    <dbReference type="NCBI Taxonomy" id="39491"/>
    <lineage>
        <taxon>Bacteria</taxon>
        <taxon>Bacillati</taxon>
        <taxon>Bacillota</taxon>
        <taxon>Clostridia</taxon>
        <taxon>Lachnospirales</taxon>
        <taxon>Lachnospiraceae</taxon>
        <taxon>Agathobacter</taxon>
    </lineage>
</organism>
<accession>A0A173R7S2</accession>
<reference evidence="2 4" key="1">
    <citation type="submission" date="2015-09" db="EMBL/GenBank/DDBJ databases">
        <authorList>
            <consortium name="Pathogen Informatics"/>
        </authorList>
    </citation>
    <scope>NUCLEOTIDE SEQUENCE [LARGE SCALE GENOMIC DNA]</scope>
    <source>
        <strain evidence="2 4">2789STDY5834968</strain>
    </source>
</reference>
<dbReference type="AlphaFoldDB" id="A0A173R7S2"/>
<evidence type="ECO:0000313" key="5">
    <source>
        <dbReference type="Proteomes" id="UP000283721"/>
    </source>
</evidence>
<dbReference type="Proteomes" id="UP000283721">
    <property type="component" value="Unassembled WGS sequence"/>
</dbReference>
<dbReference type="EMBL" id="QSES01000041">
    <property type="protein sequence ID" value="RGZ88248.1"/>
    <property type="molecule type" value="Genomic_DNA"/>
</dbReference>
<keyword evidence="1" id="KW-0812">Transmembrane</keyword>
<dbReference type="EMBL" id="CYXM01000001">
    <property type="protein sequence ID" value="CUM73867.1"/>
    <property type="molecule type" value="Genomic_DNA"/>
</dbReference>
<reference evidence="3 5" key="2">
    <citation type="submission" date="2018-08" db="EMBL/GenBank/DDBJ databases">
        <title>A genome reference for cultivated species of the human gut microbiota.</title>
        <authorList>
            <person name="Zou Y."/>
            <person name="Xue W."/>
            <person name="Luo G."/>
        </authorList>
    </citation>
    <scope>NUCLEOTIDE SEQUENCE [LARGE SCALE GENOMIC DNA]</scope>
    <source>
        <strain evidence="3 5">AM47-6BH</strain>
    </source>
</reference>
<keyword evidence="1" id="KW-1133">Transmembrane helix</keyword>
<protein>
    <submittedName>
        <fullName evidence="2">Uncharacterized protein</fullName>
    </submittedName>
</protein>
<evidence type="ECO:0000313" key="3">
    <source>
        <dbReference type="EMBL" id="RGZ88248.1"/>
    </source>
</evidence>
<dbReference type="Proteomes" id="UP000095673">
    <property type="component" value="Unassembled WGS sequence"/>
</dbReference>
<gene>
    <name evidence="3" type="ORF">DW967_15480</name>
    <name evidence="2" type="ORF">ERS852580_00326</name>
</gene>
<evidence type="ECO:0000313" key="2">
    <source>
        <dbReference type="EMBL" id="CUM73867.1"/>
    </source>
</evidence>